<dbReference type="EMBL" id="WKJO01000001">
    <property type="protein sequence ID" value="MRX21682.1"/>
    <property type="molecule type" value="Genomic_DNA"/>
</dbReference>
<dbReference type="Pfam" id="PF26047">
    <property type="entry name" value="DUF8015"/>
    <property type="match status" value="1"/>
</dbReference>
<gene>
    <name evidence="3" type="ORF">GJR96_06895</name>
</gene>
<dbReference type="Proteomes" id="UP000439022">
    <property type="component" value="Unassembled WGS sequence"/>
</dbReference>
<evidence type="ECO:0000256" key="2">
    <source>
        <dbReference type="SAM" id="Phobius"/>
    </source>
</evidence>
<proteinExistence type="predicted"/>
<comment type="caution">
    <text evidence="3">The sequence shown here is derived from an EMBL/GenBank/DDBJ whole genome shotgun (WGS) entry which is preliminary data.</text>
</comment>
<dbReference type="InterPro" id="IPR058328">
    <property type="entry name" value="DUF8015"/>
</dbReference>
<dbReference type="AlphaFoldDB" id="A0A6A8GGS1"/>
<keyword evidence="2" id="KW-1133">Transmembrane helix</keyword>
<keyword evidence="4" id="KW-1185">Reference proteome</keyword>
<protein>
    <submittedName>
        <fullName evidence="3">Uncharacterized protein</fullName>
    </submittedName>
</protein>
<feature type="transmembrane region" description="Helical" evidence="2">
    <location>
        <begin position="20"/>
        <end position="38"/>
    </location>
</feature>
<dbReference type="RefSeq" id="WP_151162262.1">
    <property type="nucleotide sequence ID" value="NZ_WKJO01000001.1"/>
</dbReference>
<keyword evidence="2" id="KW-0472">Membrane</keyword>
<keyword evidence="2" id="KW-0812">Transmembrane</keyword>
<feature type="compositionally biased region" description="Polar residues" evidence="1">
    <location>
        <begin position="69"/>
        <end position="78"/>
    </location>
</feature>
<feature type="transmembrane region" description="Helical" evidence="2">
    <location>
        <begin position="44"/>
        <end position="64"/>
    </location>
</feature>
<accession>A0A6A8GGS1</accession>
<evidence type="ECO:0000256" key="1">
    <source>
        <dbReference type="SAM" id="MobiDB-lite"/>
    </source>
</evidence>
<evidence type="ECO:0000313" key="4">
    <source>
        <dbReference type="Proteomes" id="UP000439022"/>
    </source>
</evidence>
<organism evidence="3 4">
    <name type="scientific">Haloferax litoreum</name>
    <dbReference type="NCBI Taxonomy" id="2666140"/>
    <lineage>
        <taxon>Archaea</taxon>
        <taxon>Methanobacteriati</taxon>
        <taxon>Methanobacteriota</taxon>
        <taxon>Stenosarchaea group</taxon>
        <taxon>Halobacteria</taxon>
        <taxon>Halobacteriales</taxon>
        <taxon>Haloferacaceae</taxon>
        <taxon>Haloferax</taxon>
    </lineage>
</organism>
<feature type="region of interest" description="Disordered" evidence="1">
    <location>
        <begin position="66"/>
        <end position="101"/>
    </location>
</feature>
<sequence length="101" mass="10648">MRTRTFSDSIVSDASRYDFILVALPLPLFFGVTVGTLTDLPVSPVVGLSGLLSVTVLAYGLFVAGPTASPESRPSSGETPLESVDLSGPDDTGQRRRHRGV</sequence>
<evidence type="ECO:0000313" key="3">
    <source>
        <dbReference type="EMBL" id="MRX21682.1"/>
    </source>
</evidence>
<reference evidence="3 4" key="1">
    <citation type="submission" date="2019-11" db="EMBL/GenBank/DDBJ databases">
        <title>Whole genome sequence of Haloferax sp. MBLA0076.</title>
        <authorList>
            <person name="Seo M.-J."/>
            <person name="Cho E.-S."/>
        </authorList>
    </citation>
    <scope>NUCLEOTIDE SEQUENCE [LARGE SCALE GENOMIC DNA]</scope>
    <source>
        <strain evidence="3 4">MBLA0076</strain>
    </source>
</reference>
<name>A0A6A8GGS1_9EURY</name>